<keyword evidence="2" id="KW-1133">Transmembrane helix</keyword>
<dbReference type="Proteomes" id="UP001197093">
    <property type="component" value="Unassembled WGS sequence"/>
</dbReference>
<evidence type="ECO:0000256" key="1">
    <source>
        <dbReference type="SAM" id="MobiDB-lite"/>
    </source>
</evidence>
<accession>A0AAD4HV36</accession>
<feature type="compositionally biased region" description="Low complexity" evidence="1">
    <location>
        <begin position="377"/>
        <end position="393"/>
    </location>
</feature>
<feature type="region of interest" description="Disordered" evidence="1">
    <location>
        <begin position="211"/>
        <end position="281"/>
    </location>
</feature>
<reference evidence="3" key="1">
    <citation type="submission" date="2023-02" db="EMBL/GenBank/DDBJ databases">
        <authorList>
            <person name="Palmer J.M."/>
        </authorList>
    </citation>
    <scope>NUCLEOTIDE SEQUENCE</scope>
    <source>
        <strain evidence="3">FW57</strain>
    </source>
</reference>
<evidence type="ECO:0000313" key="4">
    <source>
        <dbReference type="Proteomes" id="UP001197093"/>
    </source>
</evidence>
<feature type="compositionally biased region" description="Basic and acidic residues" evidence="1">
    <location>
        <begin position="500"/>
        <end position="524"/>
    </location>
</feature>
<protein>
    <submittedName>
        <fullName evidence="3">Uncharacterized protein</fullName>
    </submittedName>
</protein>
<feature type="compositionally biased region" description="Polar residues" evidence="1">
    <location>
        <begin position="455"/>
        <end position="468"/>
    </location>
</feature>
<evidence type="ECO:0000256" key="2">
    <source>
        <dbReference type="SAM" id="Phobius"/>
    </source>
</evidence>
<dbReference type="AlphaFoldDB" id="A0AAD4HV36"/>
<feature type="transmembrane region" description="Helical" evidence="2">
    <location>
        <begin position="84"/>
        <end position="106"/>
    </location>
</feature>
<feature type="region of interest" description="Disordered" evidence="1">
    <location>
        <begin position="317"/>
        <end position="733"/>
    </location>
</feature>
<feature type="compositionally biased region" description="Basic and acidic residues" evidence="1">
    <location>
        <begin position="115"/>
        <end position="126"/>
    </location>
</feature>
<feature type="compositionally biased region" description="Acidic residues" evidence="1">
    <location>
        <begin position="411"/>
        <end position="425"/>
    </location>
</feature>
<dbReference type="EMBL" id="JAHCVI010000005">
    <property type="protein sequence ID" value="KAG7285257.1"/>
    <property type="molecule type" value="Genomic_DNA"/>
</dbReference>
<feature type="region of interest" description="Disordered" evidence="1">
    <location>
        <begin position="762"/>
        <end position="813"/>
    </location>
</feature>
<gene>
    <name evidence="3" type="ORF">NEMBOFW57_009878</name>
</gene>
<dbReference type="PANTHER" id="PTHR42088:SF1">
    <property type="entry name" value="YALI0F10131P"/>
    <property type="match status" value="1"/>
</dbReference>
<keyword evidence="4" id="KW-1185">Reference proteome</keyword>
<keyword evidence="2" id="KW-0812">Transmembrane</keyword>
<feature type="region of interest" description="Disordered" evidence="1">
    <location>
        <begin position="115"/>
        <end position="158"/>
    </location>
</feature>
<feature type="compositionally biased region" description="Polar residues" evidence="1">
    <location>
        <begin position="785"/>
        <end position="796"/>
    </location>
</feature>
<feature type="compositionally biased region" description="Low complexity" evidence="1">
    <location>
        <begin position="654"/>
        <end position="675"/>
    </location>
</feature>
<name>A0AAD4HV36_9PEZI</name>
<dbReference type="PANTHER" id="PTHR42088">
    <property type="entry name" value="YALI0F10131P"/>
    <property type="match status" value="1"/>
</dbReference>
<feature type="compositionally biased region" description="Polar residues" evidence="1">
    <location>
        <begin position="633"/>
        <end position="650"/>
    </location>
</feature>
<comment type="caution">
    <text evidence="3">The sequence shown here is derived from an EMBL/GenBank/DDBJ whole genome shotgun (WGS) entry which is preliminary data.</text>
</comment>
<organism evidence="3 4">
    <name type="scientific">Staphylotrichum longicolle</name>
    <dbReference type="NCBI Taxonomy" id="669026"/>
    <lineage>
        <taxon>Eukaryota</taxon>
        <taxon>Fungi</taxon>
        <taxon>Dikarya</taxon>
        <taxon>Ascomycota</taxon>
        <taxon>Pezizomycotina</taxon>
        <taxon>Sordariomycetes</taxon>
        <taxon>Sordariomycetidae</taxon>
        <taxon>Sordariales</taxon>
        <taxon>Chaetomiaceae</taxon>
        <taxon>Staphylotrichum</taxon>
    </lineage>
</organism>
<keyword evidence="2" id="KW-0472">Membrane</keyword>
<evidence type="ECO:0000313" key="3">
    <source>
        <dbReference type="EMBL" id="KAG7285257.1"/>
    </source>
</evidence>
<proteinExistence type="predicted"/>
<sequence>MENGFAGGAYAMGPRVPAIRARDNVVYAMGPRVPAIKARNKMGTMTSSLGFRVPSPVLAPRAATTTADCSDPNMCEKPVGGNSLTLPIALGVCIPIAVIVGVLLYLHRRNVKKQRNEDLNDPHKSLDFGLGQGGAAKGSRKSLISREKDGGQGRYNRQQMSMDMNLTSPYLLPPELHNSRESFNSLAKTIHQAEDPYRPIAQYAGSDVGSIRSLPRGHGHDAASVYTRSSSRADIVSPGPYTSPPRQNSLPKPTLQAPEPTHMKPEQQLPEESAMMPPTAPPKGPLPAIGTAVSAPTRAEDEYLAVGAAIQEPPAVAQKSVGNTLPSPSQPSPADSGVAMEYGDLGNPFEKPVAQELETPTEPSTVGLGLNTHPEPQRASIRTSTSSQSSRSPSPAPQKGQPALTTAPIIEEPEPLDYYDFDFAEMPEMPRDQRSPSPANPNGHLDVDEPRGRNMQRTSHLFEQNAARQSGLGVPQQDNRRLSVGFRPLPPDEIMESEDPEYRANRIRSFYKEYFEDSKPEDRPPMPPMPPMPQHHQHQQYQQHPQHQHQHHQSNTSYYEDYDPNYAQDAPYFDPATNSFVMPYAQPVSRRAMTPPPSGQRFPGPRGPPRAFHGSQAGMRYPQNMRGPPRPGSSVSNQLGNPSRPGSSASGPYGRPRAGSAMSGSRSGSRFGGPRKPMPPPADLSTLPTPSKLRDDSFALFNATDFAPPETYADRVRGRSQSPVGERRPYRMNVPAHSPLVNAYEELPTLPSPHLLRTESTFTGLDFAPPRKFTESDNRSDAGSIRSNRSGLSAAQASAIRGGAGRVSRLPGDQVFTQAAMSKTLKPQWGMRD</sequence>